<sequence>MADPFFERIAVIGSRGFDDYARLEAVLAPHLPAILVSGGAQHWRMDDTVTD</sequence>
<dbReference type="AlphaFoldDB" id="A0A6N7QMN0"/>
<name>A0A6N7QMN0_9GAMM</name>
<keyword evidence="2" id="KW-1185">Reference proteome</keyword>
<accession>A0A6N7QMN0</accession>
<comment type="caution">
    <text evidence="1">The sequence shown here is derived from an EMBL/GenBank/DDBJ whole genome shotgun (WGS) entry which is preliminary data.</text>
</comment>
<reference evidence="1 2" key="1">
    <citation type="submission" date="2019-11" db="EMBL/GenBank/DDBJ databases">
        <authorList>
            <person name="Zhang X.Y."/>
        </authorList>
    </citation>
    <scope>NUCLEOTIDE SEQUENCE [LARGE SCALE GENOMIC DNA]</scope>
    <source>
        <strain evidence="1 2">C176</strain>
    </source>
</reference>
<evidence type="ECO:0008006" key="3">
    <source>
        <dbReference type="Google" id="ProtNLM"/>
    </source>
</evidence>
<dbReference type="EMBL" id="WJPP01000001">
    <property type="protein sequence ID" value="MRH77651.1"/>
    <property type="molecule type" value="Genomic_DNA"/>
</dbReference>
<gene>
    <name evidence="1" type="ORF">GH984_02920</name>
</gene>
<evidence type="ECO:0000313" key="1">
    <source>
        <dbReference type="EMBL" id="MRH77651.1"/>
    </source>
</evidence>
<dbReference type="Proteomes" id="UP000433788">
    <property type="component" value="Unassembled WGS sequence"/>
</dbReference>
<proteinExistence type="predicted"/>
<protein>
    <recommendedName>
        <fullName evidence="3">DUF2493 domain-containing protein</fullName>
    </recommendedName>
</protein>
<evidence type="ECO:0000313" key="2">
    <source>
        <dbReference type="Proteomes" id="UP000433788"/>
    </source>
</evidence>
<dbReference type="RefSeq" id="WP_153718686.1">
    <property type="nucleotide sequence ID" value="NZ_WJPP01000001.1"/>
</dbReference>
<organism evidence="1 2">
    <name type="scientific">Spiribacter salilacus</name>
    <dbReference type="NCBI Taxonomy" id="2664894"/>
    <lineage>
        <taxon>Bacteria</taxon>
        <taxon>Pseudomonadati</taxon>
        <taxon>Pseudomonadota</taxon>
        <taxon>Gammaproteobacteria</taxon>
        <taxon>Chromatiales</taxon>
        <taxon>Ectothiorhodospiraceae</taxon>
        <taxon>Spiribacter</taxon>
    </lineage>
</organism>